<proteinExistence type="predicted"/>
<comment type="caution">
    <text evidence="1">The sequence shown here is derived from an EMBL/GenBank/DDBJ whole genome shotgun (WGS) entry which is preliminary data.</text>
</comment>
<name>A0A2S7IR34_9BACT</name>
<dbReference type="Proteomes" id="UP000239590">
    <property type="component" value="Unassembled WGS sequence"/>
</dbReference>
<organism evidence="1 2">
    <name type="scientific">Siphonobacter curvatus</name>
    <dbReference type="NCBI Taxonomy" id="2094562"/>
    <lineage>
        <taxon>Bacteria</taxon>
        <taxon>Pseudomonadati</taxon>
        <taxon>Bacteroidota</taxon>
        <taxon>Cytophagia</taxon>
        <taxon>Cytophagales</taxon>
        <taxon>Cytophagaceae</taxon>
        <taxon>Siphonobacter</taxon>
    </lineage>
</organism>
<reference evidence="2" key="1">
    <citation type="submission" date="2018-02" db="EMBL/GenBank/DDBJ databases">
        <title>Genome sequencing of Solimonas sp. HR-BB.</title>
        <authorList>
            <person name="Lee Y."/>
            <person name="Jeon C.O."/>
        </authorList>
    </citation>
    <scope>NUCLEOTIDE SEQUENCE [LARGE SCALE GENOMIC DNA]</scope>
    <source>
        <strain evidence="2">HR-U</strain>
    </source>
</reference>
<dbReference type="AlphaFoldDB" id="A0A2S7IR34"/>
<keyword evidence="2" id="KW-1185">Reference proteome</keyword>
<dbReference type="EMBL" id="PTRA01000001">
    <property type="protein sequence ID" value="PQA60181.1"/>
    <property type="molecule type" value="Genomic_DNA"/>
</dbReference>
<evidence type="ECO:0000313" key="2">
    <source>
        <dbReference type="Proteomes" id="UP000239590"/>
    </source>
</evidence>
<protein>
    <submittedName>
        <fullName evidence="1">Uncharacterized protein</fullName>
    </submittedName>
</protein>
<sequence>MAKKRKHPTDTEVGIRTISQIEKLPVGELTDEEICKLFFRRFGAKALIMMYIDDTGEQQAFGRLYRTKSGEALYDRLSSYFGSVQVLTDLVLIHNPDDRA</sequence>
<evidence type="ECO:0000313" key="1">
    <source>
        <dbReference type="EMBL" id="PQA60181.1"/>
    </source>
</evidence>
<dbReference type="RefSeq" id="WP_104712183.1">
    <property type="nucleotide sequence ID" value="NZ_PTRA01000001.1"/>
</dbReference>
<accession>A0A2S7IR34</accession>
<dbReference type="OrthoDB" id="9893898at2"/>
<gene>
    <name evidence="1" type="ORF">C5O19_11340</name>
</gene>